<evidence type="ECO:0000313" key="2">
    <source>
        <dbReference type="EMBL" id="CEK73738.1"/>
    </source>
</evidence>
<sequence>VDNAEILVDHAEKLVDSVDKVDKLGDRVDTAGILVDSVDKADTLVDNVDKADKLVDNVDKVDKLVNSVNNAQNMEDTEDTAEKTTDNMTSQIANEENASCTSNSSEQTISTNTENRSVVEDIIDTVSESEKSTGVDSEKEKCEQANVVEEYGQENIVDNENAIESKNKDSGHADGDNIAGDGHMDTNIMDYGVRNDYLESSILHMTEEQLQQQLKEQHDAMTRLQAHAHAQQVEANLLATSLRFKLRRKEQEMNRVKLDHEQQVSVVLSHLLYLEGQMQKDHNEVNDILNEKDDVIRRQKAAIEDLVAKNNRYLQALKESHGYSGDNGVVKQQTHVVQQNDKISIQDHGNKVILRGHKIKNGDKIHTSGHKVRFSGMRDILRRHKSSLELYRHEPLETLVETTMKYGSEENLTGNRNGKSSLFERKERCRSLIDYPVSLVDVEEGQTEANDNCFSDDFHTPIITRHGSTSSLVSFSEKTAQNNREMSSASTYGFNELSKSRSVPHGLPTVAENDVSPTNLRGRPHSLPSVEMLAKDLALVTTVTSTTPLSSKIVTPSSVSTTSSSPPSESNPFKTFKNVFKRKGSKKKRAAAVTSGKDQTDALKQHFQKYDMT</sequence>
<name>A0A0B6ZYQ8_9EUPU</name>
<dbReference type="AlphaFoldDB" id="A0A0B6ZYQ8"/>
<accession>A0A0B6ZYQ8</accession>
<dbReference type="EMBL" id="HACG01026873">
    <property type="protein sequence ID" value="CEK73738.1"/>
    <property type="molecule type" value="Transcribed_RNA"/>
</dbReference>
<organism evidence="2">
    <name type="scientific">Arion vulgaris</name>
    <dbReference type="NCBI Taxonomy" id="1028688"/>
    <lineage>
        <taxon>Eukaryota</taxon>
        <taxon>Metazoa</taxon>
        <taxon>Spiralia</taxon>
        <taxon>Lophotrochozoa</taxon>
        <taxon>Mollusca</taxon>
        <taxon>Gastropoda</taxon>
        <taxon>Heterobranchia</taxon>
        <taxon>Euthyneura</taxon>
        <taxon>Panpulmonata</taxon>
        <taxon>Eupulmonata</taxon>
        <taxon>Stylommatophora</taxon>
        <taxon>Helicina</taxon>
        <taxon>Arionoidea</taxon>
        <taxon>Arionidae</taxon>
        <taxon>Arion</taxon>
    </lineage>
</organism>
<proteinExistence type="predicted"/>
<feature type="region of interest" description="Disordered" evidence="1">
    <location>
        <begin position="550"/>
        <end position="613"/>
    </location>
</feature>
<evidence type="ECO:0000256" key="1">
    <source>
        <dbReference type="SAM" id="MobiDB-lite"/>
    </source>
</evidence>
<feature type="compositionally biased region" description="Basic and acidic residues" evidence="1">
    <location>
        <begin position="598"/>
        <end position="613"/>
    </location>
</feature>
<protein>
    <submittedName>
        <fullName evidence="2">Uncharacterized protein</fullName>
    </submittedName>
</protein>
<reference evidence="2" key="1">
    <citation type="submission" date="2014-12" db="EMBL/GenBank/DDBJ databases">
        <title>Insight into the proteome of Arion vulgaris.</title>
        <authorList>
            <person name="Aradska J."/>
            <person name="Bulat T."/>
            <person name="Smidak R."/>
            <person name="Sarate P."/>
            <person name="Gangsoo J."/>
            <person name="Sialana F."/>
            <person name="Bilban M."/>
            <person name="Lubec G."/>
        </authorList>
    </citation>
    <scope>NUCLEOTIDE SEQUENCE</scope>
    <source>
        <tissue evidence="2">Skin</tissue>
    </source>
</reference>
<feature type="non-terminal residue" evidence="2">
    <location>
        <position position="1"/>
    </location>
</feature>
<feature type="compositionally biased region" description="Basic residues" evidence="1">
    <location>
        <begin position="579"/>
        <end position="590"/>
    </location>
</feature>
<feature type="compositionally biased region" description="Low complexity" evidence="1">
    <location>
        <begin position="550"/>
        <end position="570"/>
    </location>
</feature>
<feature type="region of interest" description="Disordered" evidence="1">
    <location>
        <begin position="94"/>
        <end position="116"/>
    </location>
</feature>
<gene>
    <name evidence="2" type="primary">ORF88043</name>
</gene>